<dbReference type="SUPFAM" id="SSF109604">
    <property type="entry name" value="HD-domain/PDEase-like"/>
    <property type="match status" value="1"/>
</dbReference>
<dbReference type="RefSeq" id="WP_162879135.1">
    <property type="nucleotide sequence ID" value="NZ_BMLG01000004.1"/>
</dbReference>
<comment type="caution">
    <text evidence="2">The sequence shown here is derived from an EMBL/GenBank/DDBJ whole genome shotgun (WGS) entry which is preliminary data.</text>
</comment>
<proteinExistence type="predicted"/>
<sequence length="365" mass="42449">MRVHPTQLIPKCILTTDVFGQSNRPIVPKDTVLEEIHINVLKRFLIDRVEVATKLASGAPFIPDKLDEQALEKEKKQTKKQEEKALTFLEHYNQVVQEYKQLFEQWRSGSPIDIQTVRKLMIPLLERTEEVGSQVFLLYKYVIKKDYFYHHSVATSLIATMFSKRIGWKKEAIQIGIASFLADSGMAKLNHFLLEKKGILSPGEFEEVKKHPTYSYRFVEKIPSLSQSAKLAILQHHERLDGTGYPLGVKEDRIHPFAKILAICDTYHAMTSKRFYREKQSPFLVMEQMQQDQFQKFDHQMIQAFITCLTDFTTGTRVRLSNNEIAIIVYMESAHPTRPMVQMESNQKIIILKEQKNLYIEEIIS</sequence>
<reference evidence="2" key="2">
    <citation type="submission" date="2020-09" db="EMBL/GenBank/DDBJ databases">
        <authorList>
            <person name="Sun Q."/>
            <person name="Zhou Y."/>
        </authorList>
    </citation>
    <scope>NUCLEOTIDE SEQUENCE</scope>
    <source>
        <strain evidence="2">CGMCC 1.6333</strain>
    </source>
</reference>
<accession>A0A917TM39</accession>
<dbReference type="Gene3D" id="1.10.3210.10">
    <property type="entry name" value="Hypothetical protein af1432"/>
    <property type="match status" value="1"/>
</dbReference>
<keyword evidence="3" id="KW-1185">Reference proteome</keyword>
<gene>
    <name evidence="2" type="ORF">GCM10011351_13370</name>
</gene>
<dbReference type="PROSITE" id="PS51832">
    <property type="entry name" value="HD_GYP"/>
    <property type="match status" value="1"/>
</dbReference>
<evidence type="ECO:0000313" key="2">
    <source>
        <dbReference type="EMBL" id="GGM28695.1"/>
    </source>
</evidence>
<dbReference type="EMBL" id="BMLG01000004">
    <property type="protein sequence ID" value="GGM28695.1"/>
    <property type="molecule type" value="Genomic_DNA"/>
</dbReference>
<name>A0A917TM39_9BACI</name>
<reference evidence="2" key="1">
    <citation type="journal article" date="2014" name="Int. J. Syst. Evol. Microbiol.">
        <title>Complete genome sequence of Corynebacterium casei LMG S-19264T (=DSM 44701T), isolated from a smear-ripened cheese.</title>
        <authorList>
            <consortium name="US DOE Joint Genome Institute (JGI-PGF)"/>
            <person name="Walter F."/>
            <person name="Albersmeier A."/>
            <person name="Kalinowski J."/>
            <person name="Ruckert C."/>
        </authorList>
    </citation>
    <scope>NUCLEOTIDE SEQUENCE</scope>
    <source>
        <strain evidence="2">CGMCC 1.6333</strain>
    </source>
</reference>
<feature type="domain" description="HD-GYP" evidence="1">
    <location>
        <begin position="117"/>
        <end position="321"/>
    </location>
</feature>
<protein>
    <submittedName>
        <fullName evidence="2">HD family phosphohydrolase</fullName>
    </submittedName>
</protein>
<dbReference type="CDD" id="cd00077">
    <property type="entry name" value="HDc"/>
    <property type="match status" value="1"/>
</dbReference>
<evidence type="ECO:0000313" key="3">
    <source>
        <dbReference type="Proteomes" id="UP000618460"/>
    </source>
</evidence>
<dbReference type="Pfam" id="PF13487">
    <property type="entry name" value="HD_5"/>
    <property type="match status" value="1"/>
</dbReference>
<evidence type="ECO:0000259" key="1">
    <source>
        <dbReference type="PROSITE" id="PS51832"/>
    </source>
</evidence>
<dbReference type="InterPro" id="IPR003607">
    <property type="entry name" value="HD/PDEase_dom"/>
</dbReference>
<dbReference type="Proteomes" id="UP000618460">
    <property type="component" value="Unassembled WGS sequence"/>
</dbReference>
<dbReference type="PANTHER" id="PTHR43155:SF2">
    <property type="entry name" value="CYCLIC DI-GMP PHOSPHODIESTERASE PA4108"/>
    <property type="match status" value="1"/>
</dbReference>
<dbReference type="AlphaFoldDB" id="A0A917TM39"/>
<dbReference type="InterPro" id="IPR037522">
    <property type="entry name" value="HD_GYP_dom"/>
</dbReference>
<organism evidence="2 3">
    <name type="scientific">Paraliobacillus quinghaiensis</name>
    <dbReference type="NCBI Taxonomy" id="470815"/>
    <lineage>
        <taxon>Bacteria</taxon>
        <taxon>Bacillati</taxon>
        <taxon>Bacillota</taxon>
        <taxon>Bacilli</taxon>
        <taxon>Bacillales</taxon>
        <taxon>Bacillaceae</taxon>
        <taxon>Paraliobacillus</taxon>
    </lineage>
</organism>
<dbReference type="PANTHER" id="PTHR43155">
    <property type="entry name" value="CYCLIC DI-GMP PHOSPHODIESTERASE PA4108-RELATED"/>
    <property type="match status" value="1"/>
</dbReference>